<dbReference type="InterPro" id="IPR026960">
    <property type="entry name" value="RVT-Znf"/>
</dbReference>
<feature type="compositionally biased region" description="Basic residues" evidence="1">
    <location>
        <begin position="462"/>
        <end position="471"/>
    </location>
</feature>
<organism evidence="3 4">
    <name type="scientific">Lactuca virosa</name>
    <dbReference type="NCBI Taxonomy" id="75947"/>
    <lineage>
        <taxon>Eukaryota</taxon>
        <taxon>Viridiplantae</taxon>
        <taxon>Streptophyta</taxon>
        <taxon>Embryophyta</taxon>
        <taxon>Tracheophyta</taxon>
        <taxon>Spermatophyta</taxon>
        <taxon>Magnoliopsida</taxon>
        <taxon>eudicotyledons</taxon>
        <taxon>Gunneridae</taxon>
        <taxon>Pentapetalae</taxon>
        <taxon>asterids</taxon>
        <taxon>campanulids</taxon>
        <taxon>Asterales</taxon>
        <taxon>Asteraceae</taxon>
        <taxon>Cichorioideae</taxon>
        <taxon>Cichorieae</taxon>
        <taxon>Lactucinae</taxon>
        <taxon>Lactuca</taxon>
    </lineage>
</organism>
<reference evidence="3 4" key="1">
    <citation type="submission" date="2022-01" db="EMBL/GenBank/DDBJ databases">
        <authorList>
            <person name="Xiong W."/>
            <person name="Schranz E."/>
        </authorList>
    </citation>
    <scope>NUCLEOTIDE SEQUENCE [LARGE SCALE GENOMIC DNA]</scope>
</reference>
<comment type="caution">
    <text evidence="3">The sequence shown here is derived from an EMBL/GenBank/DDBJ whole genome shotgun (WGS) entry which is preliminary data.</text>
</comment>
<name>A0AAU9PTG4_9ASTR</name>
<feature type="domain" description="Reverse transcriptase zinc-binding" evidence="2">
    <location>
        <begin position="645"/>
        <end position="711"/>
    </location>
</feature>
<evidence type="ECO:0000313" key="3">
    <source>
        <dbReference type="EMBL" id="CAH1453333.1"/>
    </source>
</evidence>
<evidence type="ECO:0000256" key="1">
    <source>
        <dbReference type="SAM" id="MobiDB-lite"/>
    </source>
</evidence>
<feature type="region of interest" description="Disordered" evidence="1">
    <location>
        <begin position="447"/>
        <end position="474"/>
    </location>
</feature>
<dbReference type="EMBL" id="CAKMRJ010005745">
    <property type="protein sequence ID" value="CAH1453333.1"/>
    <property type="molecule type" value="Genomic_DNA"/>
</dbReference>
<dbReference type="Proteomes" id="UP001157418">
    <property type="component" value="Unassembled WGS sequence"/>
</dbReference>
<dbReference type="Pfam" id="PF13966">
    <property type="entry name" value="zf-RVT"/>
    <property type="match status" value="1"/>
</dbReference>
<protein>
    <recommendedName>
        <fullName evidence="2">Reverse transcriptase zinc-binding domain-containing protein</fullName>
    </recommendedName>
</protein>
<proteinExistence type="predicted"/>
<keyword evidence="4" id="KW-1185">Reference proteome</keyword>
<feature type="region of interest" description="Disordered" evidence="1">
    <location>
        <begin position="265"/>
        <end position="303"/>
    </location>
</feature>
<evidence type="ECO:0000313" key="4">
    <source>
        <dbReference type="Proteomes" id="UP001157418"/>
    </source>
</evidence>
<gene>
    <name evidence="3" type="ORF">LVIROSA_LOCUS38586</name>
</gene>
<dbReference type="PANTHER" id="PTHR34427">
    <property type="entry name" value="DUF4283 DOMAIN PROTEIN"/>
    <property type="match status" value="1"/>
</dbReference>
<evidence type="ECO:0000259" key="2">
    <source>
        <dbReference type="Pfam" id="PF13966"/>
    </source>
</evidence>
<dbReference type="PANTHER" id="PTHR34427:SF5">
    <property type="entry name" value="DUF4283 DOMAIN-CONTAINING PROTEIN"/>
    <property type="match status" value="1"/>
</dbReference>
<sequence>MESMLNGTKCRNNTLEINIAKHERKIPVRPKQSKKVPVGACRTVGNGHVDNRSYAHVPAGVSTKIGGNYSHSLQHPIRLRSDQYMDGWIKNYCLIGEAKTMHHLAHLPELISIHIEHRPSVKYVGGMLALIIFHASVSAREFLDGENNWKYIFKWLKRGDTVATKFERVTSVRIVGLPIQLWNDANFRAILARFGKLVVSFDNIKERLDLSVVKIGILTGEKKKHNEIVQVEIEGRPFEVGVVEYEDEPWFPFVFANEKDPYESESDAKCSFGGKLDEEDTNVPNDDEDENFMDDYNHNEDKTDDMEYEDGEIHLEEYGYVPTPPPPPVGGAPKPADESIVGVPPEVVDGGDQSSPVDSLDSEQLRECFEHGEEEPTLGNLDVEEFNDNGYFGADHGDVDTSARETRIGSELECVDTHMEPINFPLNLVQSGCFGPFPSAVSSPLASNSTPISGDKPMKCRTSVKRKRCHRSPSGDNFSPIKLFPDLVPDPEFPPHNLQSSFNIVVGMNHDNPIVLQTTPTCPVSVSPALNSIPGLAPPFGVPEIEAITVVGAIIGFDIQSDNPLLVEVLSGNDDYYANNRLLGTWKNIVGVCKELRKKNIASEDVLCKRTNSVVESWICKLTSDGIFAVNALRKIWDRSLPISGRKFEWIREVPIKVVCFIWRAWLGKIPTKLALVKRGVSLGDIKCSLCDDWEEDSDHVLVGCEYAKEVLSWIFKWCGVTMPPIRTVVELLDFANNWSNNPSKRRLFLGICYGALWGIWKQRNGRVFNDSKMPSAKCADLIQSTLFL</sequence>
<feature type="compositionally biased region" description="Acidic residues" evidence="1">
    <location>
        <begin position="277"/>
        <end position="293"/>
    </location>
</feature>
<accession>A0AAU9PTG4</accession>
<dbReference type="AlphaFoldDB" id="A0AAU9PTG4"/>